<organism evidence="1 2">
    <name type="scientific">Bradyrhizobium xenonodulans</name>
    <dbReference type="NCBI Taxonomy" id="2736875"/>
    <lineage>
        <taxon>Bacteria</taxon>
        <taxon>Pseudomonadati</taxon>
        <taxon>Pseudomonadota</taxon>
        <taxon>Alphaproteobacteria</taxon>
        <taxon>Hyphomicrobiales</taxon>
        <taxon>Nitrobacteraceae</taxon>
        <taxon>Bradyrhizobium</taxon>
    </lineage>
</organism>
<evidence type="ECO:0000313" key="2">
    <source>
        <dbReference type="Proteomes" id="UP001179614"/>
    </source>
</evidence>
<dbReference type="Proteomes" id="UP001179614">
    <property type="component" value="Chromosome"/>
</dbReference>
<gene>
    <name evidence="1" type="ORF">I3J27_23765</name>
</gene>
<dbReference type="RefSeq" id="WP_270160820.1">
    <property type="nucleotide sequence ID" value="NZ_CP089391.1"/>
</dbReference>
<evidence type="ECO:0000313" key="1">
    <source>
        <dbReference type="EMBL" id="WBL76040.1"/>
    </source>
</evidence>
<sequence length="221" mass="24380">MPVDELILKLIEALKWPGVALAALLMFRSTVTSLVSRAKSAAFGDKSVEFAEPTALAIEQKKQTIAVVEEQPPSQEAPPPPAPEAIVPFETNLKATLAQSHASDEVKIAWLVRGLAIEQIRRIHETNYRIILGSQIALLLKLNTGATIRLSDARELYEQTKKNHPGLYENFMFSEWVMWPKNVGLINFPDIAETSPVTITPAGKDFLHYLVETGLTGEKPG</sequence>
<protein>
    <recommendedName>
        <fullName evidence="3">Antirepressor protein C-terminal domain-containing protein</fullName>
    </recommendedName>
</protein>
<dbReference type="EMBL" id="CP089391">
    <property type="protein sequence ID" value="WBL76040.1"/>
    <property type="molecule type" value="Genomic_DNA"/>
</dbReference>
<name>A0ABY7MCF1_9BRAD</name>
<proteinExistence type="predicted"/>
<reference evidence="1" key="1">
    <citation type="submission" date="2021-12" db="EMBL/GenBank/DDBJ databases">
        <title>Bradyrhizobium xenonodulans sp. nov.</title>
        <authorList>
            <person name="Claassens R."/>
            <person name="Venter S.N."/>
            <person name="Beukes C.W."/>
            <person name="Stepkowski T."/>
            <person name="Steenkamp E.T."/>
        </authorList>
    </citation>
    <scope>NUCLEOTIDE SEQUENCE</scope>
    <source>
        <strain evidence="1">14AB</strain>
    </source>
</reference>
<keyword evidence="2" id="KW-1185">Reference proteome</keyword>
<evidence type="ECO:0008006" key="3">
    <source>
        <dbReference type="Google" id="ProtNLM"/>
    </source>
</evidence>
<accession>A0ABY7MCF1</accession>